<feature type="non-terminal residue" evidence="1">
    <location>
        <position position="145"/>
    </location>
</feature>
<dbReference type="Gene3D" id="2.150.10.10">
    <property type="entry name" value="Serralysin-like metalloprotease, C-terminal"/>
    <property type="match status" value="1"/>
</dbReference>
<gene>
    <name evidence="1" type="ORF">S01H1_43252</name>
</gene>
<dbReference type="EMBL" id="BARS01027549">
    <property type="protein sequence ID" value="GAF99744.1"/>
    <property type="molecule type" value="Genomic_DNA"/>
</dbReference>
<sequence>MSGIHTPLPIKQLNNLVDVQVEDLITGQILVWNSTLDVWENKDEIFDLSAINFKDDIVLTSDNPEVSVSIGTGTTNQADRCVAIGDQAGENNQGQALGNAVAIGHQAGQNNQTQGAVAIGLNAGKENQEDSAVAIGLLAGEDNQG</sequence>
<evidence type="ECO:0000313" key="1">
    <source>
        <dbReference type="EMBL" id="GAF99744.1"/>
    </source>
</evidence>
<comment type="caution">
    <text evidence="1">The sequence shown here is derived from an EMBL/GenBank/DDBJ whole genome shotgun (WGS) entry which is preliminary data.</text>
</comment>
<reference evidence="1" key="1">
    <citation type="journal article" date="2014" name="Front. Microbiol.">
        <title>High frequency of phylogenetically diverse reductive dehalogenase-homologous genes in deep subseafloor sedimentary metagenomes.</title>
        <authorList>
            <person name="Kawai M."/>
            <person name="Futagami T."/>
            <person name="Toyoda A."/>
            <person name="Takaki Y."/>
            <person name="Nishi S."/>
            <person name="Hori S."/>
            <person name="Arai W."/>
            <person name="Tsubouchi T."/>
            <person name="Morono Y."/>
            <person name="Uchiyama I."/>
            <person name="Ito T."/>
            <person name="Fujiyama A."/>
            <person name="Inagaki F."/>
            <person name="Takami H."/>
        </authorList>
    </citation>
    <scope>NUCLEOTIDE SEQUENCE</scope>
    <source>
        <strain evidence="1">Expedition CK06-06</strain>
    </source>
</reference>
<dbReference type="InterPro" id="IPR011049">
    <property type="entry name" value="Serralysin-like_metalloprot_C"/>
</dbReference>
<dbReference type="AlphaFoldDB" id="X0U2G4"/>
<proteinExistence type="predicted"/>
<evidence type="ECO:0008006" key="2">
    <source>
        <dbReference type="Google" id="ProtNLM"/>
    </source>
</evidence>
<protein>
    <recommendedName>
        <fullName evidence="2">Trimeric autotransporter adhesin YadA-like head domain-containing protein</fullName>
    </recommendedName>
</protein>
<organism evidence="1">
    <name type="scientific">marine sediment metagenome</name>
    <dbReference type="NCBI Taxonomy" id="412755"/>
    <lineage>
        <taxon>unclassified sequences</taxon>
        <taxon>metagenomes</taxon>
        <taxon>ecological metagenomes</taxon>
    </lineage>
</organism>
<accession>X0U2G4</accession>
<name>X0U2G4_9ZZZZ</name>